<reference evidence="2" key="2">
    <citation type="submission" date="2020-06" db="EMBL/GenBank/DDBJ databases">
        <authorList>
            <person name="Sheffer M."/>
        </authorList>
    </citation>
    <scope>NUCLEOTIDE SEQUENCE</scope>
</reference>
<sequence length="85" mass="9175">MISSKRIHFIAGYFIWTLLDSASPEPRGVAIFSGGRGGKVAIASDQWGVLSPATKVLVGIFCLILAILVGIGLYRFCKWCHKPPA</sequence>
<name>A0A8T0EBV3_ARGBR</name>
<proteinExistence type="predicted"/>
<gene>
    <name evidence="2" type="ORF">HNY73_021147</name>
</gene>
<evidence type="ECO:0000313" key="3">
    <source>
        <dbReference type="Proteomes" id="UP000807504"/>
    </source>
</evidence>
<evidence type="ECO:0000313" key="2">
    <source>
        <dbReference type="EMBL" id="KAF8768312.1"/>
    </source>
</evidence>
<dbReference type="EMBL" id="JABXBU010002230">
    <property type="protein sequence ID" value="KAF8768312.1"/>
    <property type="molecule type" value="Genomic_DNA"/>
</dbReference>
<keyword evidence="1" id="KW-1133">Transmembrane helix</keyword>
<feature type="transmembrane region" description="Helical" evidence="1">
    <location>
        <begin position="56"/>
        <end position="77"/>
    </location>
</feature>
<keyword evidence="3" id="KW-1185">Reference proteome</keyword>
<organism evidence="2 3">
    <name type="scientific">Argiope bruennichi</name>
    <name type="common">Wasp spider</name>
    <name type="synonym">Aranea bruennichi</name>
    <dbReference type="NCBI Taxonomy" id="94029"/>
    <lineage>
        <taxon>Eukaryota</taxon>
        <taxon>Metazoa</taxon>
        <taxon>Ecdysozoa</taxon>
        <taxon>Arthropoda</taxon>
        <taxon>Chelicerata</taxon>
        <taxon>Arachnida</taxon>
        <taxon>Araneae</taxon>
        <taxon>Araneomorphae</taxon>
        <taxon>Entelegynae</taxon>
        <taxon>Araneoidea</taxon>
        <taxon>Araneidae</taxon>
        <taxon>Argiope</taxon>
    </lineage>
</organism>
<comment type="caution">
    <text evidence="2">The sequence shown here is derived from an EMBL/GenBank/DDBJ whole genome shotgun (WGS) entry which is preliminary data.</text>
</comment>
<accession>A0A8T0EBV3</accession>
<dbReference type="Proteomes" id="UP000807504">
    <property type="component" value="Unassembled WGS sequence"/>
</dbReference>
<protein>
    <submittedName>
        <fullName evidence="2">Uncharacterized protein</fullName>
    </submittedName>
</protein>
<keyword evidence="1" id="KW-0812">Transmembrane</keyword>
<evidence type="ECO:0000256" key="1">
    <source>
        <dbReference type="SAM" id="Phobius"/>
    </source>
</evidence>
<keyword evidence="1" id="KW-0472">Membrane</keyword>
<reference evidence="2" key="1">
    <citation type="journal article" date="2020" name="bioRxiv">
        <title>Chromosome-level reference genome of the European wasp spider Argiope bruennichi: a resource for studies on range expansion and evolutionary adaptation.</title>
        <authorList>
            <person name="Sheffer M.M."/>
            <person name="Hoppe A."/>
            <person name="Krehenwinkel H."/>
            <person name="Uhl G."/>
            <person name="Kuss A.W."/>
            <person name="Jensen L."/>
            <person name="Jensen C."/>
            <person name="Gillespie R.G."/>
            <person name="Hoff K.J."/>
            <person name="Prost S."/>
        </authorList>
    </citation>
    <scope>NUCLEOTIDE SEQUENCE</scope>
</reference>
<dbReference type="AlphaFoldDB" id="A0A8T0EBV3"/>